<dbReference type="Gene3D" id="3.30.420.10">
    <property type="entry name" value="Ribonuclease H-like superfamily/Ribonuclease H"/>
    <property type="match status" value="1"/>
</dbReference>
<dbReference type="SMART" id="SM00343">
    <property type="entry name" value="ZnF_C2HC"/>
    <property type="match status" value="1"/>
</dbReference>
<dbReference type="EMBL" id="BKCJ010006012">
    <property type="protein sequence ID" value="GEU69860.1"/>
    <property type="molecule type" value="Genomic_DNA"/>
</dbReference>
<evidence type="ECO:0000256" key="2">
    <source>
        <dbReference type="SAM" id="MobiDB-lite"/>
    </source>
</evidence>
<dbReference type="PANTHER" id="PTHR42648:SF32">
    <property type="entry name" value="RIBONUCLEASE H-LIKE DOMAIN, GAG-PRE-INTEGRASE DOMAIN PROTEIN-RELATED"/>
    <property type="match status" value="1"/>
</dbReference>
<dbReference type="GO" id="GO:0008270">
    <property type="term" value="F:zinc ion binding"/>
    <property type="evidence" value="ECO:0007669"/>
    <property type="project" value="UniProtKB-KW"/>
</dbReference>
<proteinExistence type="predicted"/>
<name>A0A6L2M880_TANCI</name>
<feature type="compositionally biased region" description="Basic and acidic residues" evidence="2">
    <location>
        <begin position="234"/>
        <end position="249"/>
    </location>
</feature>
<dbReference type="GO" id="GO:0003676">
    <property type="term" value="F:nucleic acid binding"/>
    <property type="evidence" value="ECO:0007669"/>
    <property type="project" value="InterPro"/>
</dbReference>
<feature type="region of interest" description="Disordered" evidence="2">
    <location>
        <begin position="372"/>
        <end position="421"/>
    </location>
</feature>
<evidence type="ECO:0000313" key="4">
    <source>
        <dbReference type="EMBL" id="GEU69860.1"/>
    </source>
</evidence>
<evidence type="ECO:0000256" key="1">
    <source>
        <dbReference type="PROSITE-ProRule" id="PRU00047"/>
    </source>
</evidence>
<keyword evidence="1" id="KW-0863">Zinc-finger</keyword>
<dbReference type="SUPFAM" id="SSF53098">
    <property type="entry name" value="Ribonuclease H-like"/>
    <property type="match status" value="1"/>
</dbReference>
<dbReference type="PROSITE" id="PS50158">
    <property type="entry name" value="ZF_CCHC"/>
    <property type="match status" value="1"/>
</dbReference>
<protein>
    <submittedName>
        <fullName evidence="4">Ribonuclease H-like domain-containing protein</fullName>
    </submittedName>
</protein>
<dbReference type="InterPro" id="IPR039537">
    <property type="entry name" value="Retrotran_Ty1/copia-like"/>
</dbReference>
<dbReference type="InterPro" id="IPR012337">
    <property type="entry name" value="RNaseH-like_sf"/>
</dbReference>
<dbReference type="Gene3D" id="4.10.60.10">
    <property type="entry name" value="Zinc finger, CCHC-type"/>
    <property type="match status" value="1"/>
</dbReference>
<feature type="domain" description="CCHC-type" evidence="3">
    <location>
        <begin position="220"/>
        <end position="235"/>
    </location>
</feature>
<feature type="region of interest" description="Disordered" evidence="2">
    <location>
        <begin position="234"/>
        <end position="257"/>
    </location>
</feature>
<keyword evidence="1" id="KW-0479">Metal-binding</keyword>
<organism evidence="4">
    <name type="scientific">Tanacetum cinerariifolium</name>
    <name type="common">Dalmatian daisy</name>
    <name type="synonym">Chrysanthemum cinerariifolium</name>
    <dbReference type="NCBI Taxonomy" id="118510"/>
    <lineage>
        <taxon>Eukaryota</taxon>
        <taxon>Viridiplantae</taxon>
        <taxon>Streptophyta</taxon>
        <taxon>Embryophyta</taxon>
        <taxon>Tracheophyta</taxon>
        <taxon>Spermatophyta</taxon>
        <taxon>Magnoliopsida</taxon>
        <taxon>eudicotyledons</taxon>
        <taxon>Gunneridae</taxon>
        <taxon>Pentapetalae</taxon>
        <taxon>asterids</taxon>
        <taxon>campanulids</taxon>
        <taxon>Asterales</taxon>
        <taxon>Asteraceae</taxon>
        <taxon>Asteroideae</taxon>
        <taxon>Anthemideae</taxon>
        <taxon>Anthemidinae</taxon>
        <taxon>Tanacetum</taxon>
    </lineage>
</organism>
<keyword evidence="1" id="KW-0862">Zinc</keyword>
<dbReference type="InterPro" id="IPR036397">
    <property type="entry name" value="RNaseH_sf"/>
</dbReference>
<dbReference type="PANTHER" id="PTHR42648">
    <property type="entry name" value="TRANSPOSASE, PUTATIVE-RELATED"/>
    <property type="match status" value="1"/>
</dbReference>
<reference evidence="4" key="1">
    <citation type="journal article" date="2019" name="Sci. Rep.">
        <title>Draft genome of Tanacetum cinerariifolium, the natural source of mosquito coil.</title>
        <authorList>
            <person name="Yamashiro T."/>
            <person name="Shiraishi A."/>
            <person name="Satake H."/>
            <person name="Nakayama K."/>
        </authorList>
    </citation>
    <scope>NUCLEOTIDE SEQUENCE</scope>
</reference>
<gene>
    <name evidence="4" type="ORF">Tci_041838</name>
</gene>
<dbReference type="InterPro" id="IPR001878">
    <property type="entry name" value="Znf_CCHC"/>
</dbReference>
<evidence type="ECO:0000259" key="3">
    <source>
        <dbReference type="PROSITE" id="PS50158"/>
    </source>
</evidence>
<comment type="caution">
    <text evidence="4">The sequence shown here is derived from an EMBL/GenBank/DDBJ whole genome shotgun (WGS) entry which is preliminary data.</text>
</comment>
<feature type="region of interest" description="Disordered" evidence="2">
    <location>
        <begin position="1"/>
        <end position="31"/>
    </location>
</feature>
<dbReference type="SUPFAM" id="SSF57756">
    <property type="entry name" value="Retrovirus zinc finger-like domains"/>
    <property type="match status" value="1"/>
</dbReference>
<dbReference type="AlphaFoldDB" id="A0A6L2M880"/>
<feature type="compositionally biased region" description="Polar residues" evidence="2">
    <location>
        <begin position="380"/>
        <end position="390"/>
    </location>
</feature>
<dbReference type="InterPro" id="IPR036875">
    <property type="entry name" value="Znf_CCHC_sf"/>
</dbReference>
<sequence length="764" mass="85882">MPEPPDAPIHSMNTMKHETHNGKRSGIMKKGDDFDNKERCMYAIGKKALDEVFEFKVRKSSTLSLEFRFHINSRQTQSILLVVLDLDPRLQKLVSQLEIHGRNKADLEEHSLDDLFNSLRIYEAEVTHSSNPGNPTQNLAFVSSSNTVSTFDSVSAVPSVFASQLDNEYLKQIDADNLEEMDLKWQMAMLTMKAKRFLQKTGRNLGDNRTMGFDMSKVGCYNCHRKGHFARECRSPKDTRRTGAAEPHTRTAPVETSTSNALVSQCDRIGSYDWSYQAEEELLILLLWLFHHQALLIMRLPPSGGYHVVPPPIIGNFMPPKPDLVFNTAPFDVDYAHSAYNVQLSHAKHAKAKSHINESLAPIIEDWVFDSEDESEPNDQHNVSSSAQTTKHVKTPRHSVEAPIPAVTPKPTCPKTSCSDPKYAHRLNTKSKSIIRRHKHYSYFSKSSNSSSRVTAAKAKVVPTAKAKVVTVAKAKEHVLFSDVQKLNGGYVTFRSNPKGGKISGKGKIKTGKLDFEDVYFVKELKFNLFSVSQMCDKKNKVLFTDSECLALSPNFKLPDECQVRLRVSRENNMYNVNLKDIVPSGDLTCLFARATNYESNLWHRRLGHICELKGIKREFSVPRTPKQNGIAERKNRTLIEAARTMLADSLLPIPFWAKAVNTACYVQNKEANQQYMIFPVWSLVQQIHKTKEYATFDGKEHDFKDFSEDNSNDVSTASLIVPAAGKNCYNSTNLISAAGPSNSNSSSTHGNSSLKMLLNLLMC</sequence>
<accession>A0A6L2M880</accession>